<comment type="cofactor">
    <cofactor evidence="1 6">
        <name>pyridoxal 5'-phosphate</name>
        <dbReference type="ChEBI" id="CHEBI:597326"/>
    </cofactor>
</comment>
<protein>
    <recommendedName>
        <fullName evidence="3">Probable branched-chain-amino-acid aminotransferase</fullName>
    </recommendedName>
</protein>
<evidence type="ECO:0000256" key="5">
    <source>
        <dbReference type="RuleBase" id="RU004106"/>
    </source>
</evidence>
<dbReference type="InterPro" id="IPR001544">
    <property type="entry name" value="Aminotrans_IV"/>
</dbReference>
<evidence type="ECO:0000256" key="4">
    <source>
        <dbReference type="ARBA" id="ARBA00022898"/>
    </source>
</evidence>
<dbReference type="Gene3D" id="3.20.10.10">
    <property type="entry name" value="D-amino Acid Aminotransferase, subunit A, domain 2"/>
    <property type="match status" value="1"/>
</dbReference>
<dbReference type="InterPro" id="IPR018300">
    <property type="entry name" value="Aminotrans_IV_CS"/>
</dbReference>
<keyword evidence="8" id="KW-0032">Aminotransferase</keyword>
<dbReference type="Gene3D" id="3.60.120.10">
    <property type="entry name" value="Anthranilate synthase"/>
    <property type="match status" value="1"/>
</dbReference>
<comment type="caution">
    <text evidence="8">The sequence shown here is derived from an EMBL/GenBank/DDBJ whole genome shotgun (WGS) entry which is preliminary data.</text>
</comment>
<feature type="domain" description="Chorismate-utilising enzyme C-terminal" evidence="7">
    <location>
        <begin position="121"/>
        <end position="369"/>
    </location>
</feature>
<dbReference type="GO" id="GO:0009396">
    <property type="term" value="P:folic acid-containing compound biosynthetic process"/>
    <property type="evidence" value="ECO:0007669"/>
    <property type="project" value="InterPro"/>
</dbReference>
<keyword evidence="9" id="KW-1185">Reference proteome</keyword>
<dbReference type="SUPFAM" id="SSF56322">
    <property type="entry name" value="ADC synthase"/>
    <property type="match status" value="1"/>
</dbReference>
<reference evidence="8 9" key="1">
    <citation type="submission" date="2018-08" db="EMBL/GenBank/DDBJ databases">
        <title>The multiple taxonomic identification of Sphingomonas gilva.</title>
        <authorList>
            <person name="Zhu D."/>
            <person name="Zheng S."/>
        </authorList>
    </citation>
    <scope>NUCLEOTIDE SEQUENCE [LARGE SCALE GENOMIC DNA]</scope>
    <source>
        <strain evidence="8 9">ZDH117</strain>
    </source>
</reference>
<sequence length="586" mass="62619">MLTPDAPFVLLDDARAAGAAPARLYRSPVDTVVATTPAQVPRLLDALRVARQGGLHAAGFLSYEAGHALEPRLVPAASGEVPYAWFGLFEACETLAPEAVPALLPEPAGAWAGPPRPLIDEAAYMAAFDRVQALIAAGDVYQANLTFRAEVRVLGHPLALYAAIRRRAQAGHGGVVWTGDDWLLSFSPELFFALKDGKATTRPMKGTAPRESDPADLAADPKQRAENLMIVDLLRNDLSRVAAPGSVEVPELFRVESYPTVHQMVSTITARLDEGRDAIDLLEALFPCGSITGAPKIRAMEVIGEIEETPRGIYCGAVGRLDADGDAAFNVAIRTLAMKEGADAATLGLGSGVVADSKGAEEWDECLAKGYFVAAGQRTPDLIETMAFDPHDGIVRLDAHMARMKASAAAFGVPFDRHAARNDLQAATFRQREPARVRLLLSPSGRTAIHVSALPPFPAEPVEVAIVPLPVAAEDCRLRHKTADRAFYDEARRASGAFEVLFVRPDGRLTEGSFTNLFVARAGRLLTPPARLGLLPGILRGELIEQGKAIEANLMAADLSGDFWIGNALRGMIRARTVAAVQHPAL</sequence>
<evidence type="ECO:0000256" key="2">
    <source>
        <dbReference type="ARBA" id="ARBA00009320"/>
    </source>
</evidence>
<proteinExistence type="inferred from homology"/>
<dbReference type="InterPro" id="IPR036038">
    <property type="entry name" value="Aminotransferase-like"/>
</dbReference>
<dbReference type="InterPro" id="IPR005802">
    <property type="entry name" value="ADC_synth_comp_1"/>
</dbReference>
<dbReference type="RefSeq" id="WP_118862239.1">
    <property type="nucleotide sequence ID" value="NZ_QWLV01000001.1"/>
</dbReference>
<dbReference type="InterPro" id="IPR005801">
    <property type="entry name" value="ADC_synthase"/>
</dbReference>
<keyword evidence="8" id="KW-0808">Transferase</keyword>
<evidence type="ECO:0000256" key="3">
    <source>
        <dbReference type="ARBA" id="ARBA00014472"/>
    </source>
</evidence>
<dbReference type="GO" id="GO:0000162">
    <property type="term" value="P:L-tryptophan biosynthetic process"/>
    <property type="evidence" value="ECO:0007669"/>
    <property type="project" value="TreeGrafter"/>
</dbReference>
<dbReference type="OrthoDB" id="9803598at2"/>
<dbReference type="Proteomes" id="UP000266693">
    <property type="component" value="Unassembled WGS sequence"/>
</dbReference>
<accession>A0A396RTK8</accession>
<dbReference type="InterPro" id="IPR015890">
    <property type="entry name" value="Chorismate_C"/>
</dbReference>
<evidence type="ECO:0000313" key="9">
    <source>
        <dbReference type="Proteomes" id="UP000266693"/>
    </source>
</evidence>
<dbReference type="Pfam" id="PF00425">
    <property type="entry name" value="Chorismate_bind"/>
    <property type="match status" value="1"/>
</dbReference>
<dbReference type="Gene3D" id="3.30.470.10">
    <property type="match status" value="1"/>
</dbReference>
<dbReference type="SUPFAM" id="SSF56752">
    <property type="entry name" value="D-aminoacid aminotransferase-like PLP-dependent enzymes"/>
    <property type="match status" value="1"/>
</dbReference>
<evidence type="ECO:0000259" key="7">
    <source>
        <dbReference type="Pfam" id="PF00425"/>
    </source>
</evidence>
<dbReference type="Pfam" id="PF01063">
    <property type="entry name" value="Aminotran_4"/>
    <property type="match status" value="1"/>
</dbReference>
<evidence type="ECO:0000256" key="1">
    <source>
        <dbReference type="ARBA" id="ARBA00001933"/>
    </source>
</evidence>
<organism evidence="8 9">
    <name type="scientific">Sphingomonas gilva</name>
    <dbReference type="NCBI Taxonomy" id="2305907"/>
    <lineage>
        <taxon>Bacteria</taxon>
        <taxon>Pseudomonadati</taxon>
        <taxon>Pseudomonadota</taxon>
        <taxon>Alphaproteobacteria</taxon>
        <taxon>Sphingomonadales</taxon>
        <taxon>Sphingomonadaceae</taxon>
        <taxon>Sphingomonas</taxon>
    </lineage>
</organism>
<dbReference type="PANTHER" id="PTHR11236:SF50">
    <property type="entry name" value="AMINODEOXYCHORISMATE SYNTHASE COMPONENT 1"/>
    <property type="match status" value="1"/>
</dbReference>
<dbReference type="PANTHER" id="PTHR11236">
    <property type="entry name" value="AMINOBENZOATE/ANTHRANILATE SYNTHASE"/>
    <property type="match status" value="1"/>
</dbReference>
<name>A0A396RTK8_9SPHN</name>
<dbReference type="AlphaFoldDB" id="A0A396RTK8"/>
<dbReference type="EMBL" id="QWLV01000001">
    <property type="protein sequence ID" value="RHW18732.1"/>
    <property type="molecule type" value="Genomic_DNA"/>
</dbReference>
<dbReference type="NCBIfam" id="TIGR00553">
    <property type="entry name" value="pabB"/>
    <property type="match status" value="1"/>
</dbReference>
<comment type="similarity">
    <text evidence="2 5">Belongs to the class-IV pyridoxal-phosphate-dependent aminotransferase family.</text>
</comment>
<dbReference type="GO" id="GO:0046820">
    <property type="term" value="F:4-amino-4-deoxychorismate synthase activity"/>
    <property type="evidence" value="ECO:0007669"/>
    <property type="project" value="TreeGrafter"/>
</dbReference>
<dbReference type="InterPro" id="IPR043132">
    <property type="entry name" value="BCAT-like_C"/>
</dbReference>
<dbReference type="PROSITE" id="PS00770">
    <property type="entry name" value="AA_TRANSFER_CLASS_4"/>
    <property type="match status" value="1"/>
</dbReference>
<dbReference type="InterPro" id="IPR019999">
    <property type="entry name" value="Anth_synth_I-like"/>
</dbReference>
<dbReference type="PRINTS" id="PR00095">
    <property type="entry name" value="ANTSNTHASEI"/>
</dbReference>
<evidence type="ECO:0000256" key="6">
    <source>
        <dbReference type="RuleBase" id="RU004516"/>
    </source>
</evidence>
<keyword evidence="4 6" id="KW-0663">Pyridoxal phosphate</keyword>
<gene>
    <name evidence="8" type="primary">pabB</name>
    <name evidence="8" type="ORF">D1610_00780</name>
</gene>
<dbReference type="InterPro" id="IPR043131">
    <property type="entry name" value="BCAT-like_N"/>
</dbReference>
<evidence type="ECO:0000313" key="8">
    <source>
        <dbReference type="EMBL" id="RHW18732.1"/>
    </source>
</evidence>